<dbReference type="PRINTS" id="PR01078">
    <property type="entry name" value="AMINACHANNEL"/>
</dbReference>
<dbReference type="GO" id="GO:0005886">
    <property type="term" value="C:plasma membrane"/>
    <property type="evidence" value="ECO:0007669"/>
    <property type="project" value="TreeGrafter"/>
</dbReference>
<proteinExistence type="inferred from homology"/>
<evidence type="ECO:0000256" key="3">
    <source>
        <dbReference type="ARBA" id="ARBA00022461"/>
    </source>
</evidence>
<evidence type="ECO:0000256" key="5">
    <source>
        <dbReference type="ARBA" id="ARBA00022989"/>
    </source>
</evidence>
<dbReference type="Pfam" id="PF00858">
    <property type="entry name" value="ASC"/>
    <property type="match status" value="1"/>
</dbReference>
<keyword evidence="4 11" id="KW-0812">Transmembrane</keyword>
<dbReference type="PANTHER" id="PTHR11690">
    <property type="entry name" value="AMILORIDE-SENSITIVE SODIUM CHANNEL-RELATED"/>
    <property type="match status" value="1"/>
</dbReference>
<comment type="similarity">
    <text evidence="11">Belongs to the amiloride-sensitive sodium channel (TC 1.A.6) family.</text>
</comment>
<sequence>MSSFQYYSYPTQTSVKIRFEQSSYFPAITFCSGNPFRYDRLGPALLSWSNESTLSMADAYLLMVNFIVDLFNQNRSDLIQYYGFQLDDILLDCTYNGLDCYTNRSQLFVRSISTITGNCYTFNAKVGNISSLYKTNDFGNGWTVENGLVLTFYLNQQWYTPTYYANSLTAILHDNDEFPLVRYVGQYYQPGLDHQILYTKHVTTYLGSPYTQCTTQMGEDMQALYSTAFGTSQFKYSQTVCYELCAQSYIYHQCRCTIPIYFFVDKLVVNNQLVSVNACSVHTDEGMCAAEARQNFLNDLQLQSKQCVHCQPECEIMTFETDTSSLRAPTELQKLLLVMDFLNTENKSATPLPADFEANYTLYLDKNYLKLKILPVSQYVTSYTEMATYSWVAFMSDIGGQSGFWMGLSVSSIIELIGLIYRKKLLKCFGKDKVQAFSEDTVDSKH</sequence>
<keyword evidence="9 11" id="KW-0739">Sodium transport</keyword>
<dbReference type="Proteomes" id="UP000663829">
    <property type="component" value="Unassembled WGS sequence"/>
</dbReference>
<keyword evidence="8" id="KW-0472">Membrane</keyword>
<dbReference type="InterPro" id="IPR001873">
    <property type="entry name" value="ENaC"/>
</dbReference>
<keyword evidence="2 11" id="KW-0813">Transport</keyword>
<name>A0A814DE05_9BILA</name>
<comment type="caution">
    <text evidence="12">The sequence shown here is derived from an EMBL/GenBank/DDBJ whole genome shotgun (WGS) entry which is preliminary data.</text>
</comment>
<dbReference type="GO" id="GO:0015280">
    <property type="term" value="F:ligand-gated sodium channel activity"/>
    <property type="evidence" value="ECO:0007669"/>
    <property type="project" value="TreeGrafter"/>
</dbReference>
<gene>
    <name evidence="12" type="ORF">GPM918_LOCUS11344</name>
    <name evidence="13" type="ORF">SRO942_LOCUS11343</name>
</gene>
<evidence type="ECO:0000256" key="2">
    <source>
        <dbReference type="ARBA" id="ARBA00022448"/>
    </source>
</evidence>
<keyword evidence="5" id="KW-1133">Transmembrane helix</keyword>
<dbReference type="Proteomes" id="UP000681722">
    <property type="component" value="Unassembled WGS sequence"/>
</dbReference>
<evidence type="ECO:0000313" key="12">
    <source>
        <dbReference type="EMBL" id="CAF0952917.1"/>
    </source>
</evidence>
<dbReference type="AlphaFoldDB" id="A0A814DE05"/>
<evidence type="ECO:0000256" key="4">
    <source>
        <dbReference type="ARBA" id="ARBA00022692"/>
    </source>
</evidence>
<comment type="subcellular location">
    <subcellularLocation>
        <location evidence="1">Membrane</location>
        <topology evidence="1">Multi-pass membrane protein</topology>
    </subcellularLocation>
</comment>
<reference evidence="12" key="1">
    <citation type="submission" date="2021-02" db="EMBL/GenBank/DDBJ databases">
        <authorList>
            <person name="Nowell W R."/>
        </authorList>
    </citation>
    <scope>NUCLEOTIDE SEQUENCE</scope>
</reference>
<evidence type="ECO:0000256" key="1">
    <source>
        <dbReference type="ARBA" id="ARBA00004141"/>
    </source>
</evidence>
<evidence type="ECO:0000256" key="7">
    <source>
        <dbReference type="ARBA" id="ARBA00023065"/>
    </source>
</evidence>
<evidence type="ECO:0000256" key="8">
    <source>
        <dbReference type="ARBA" id="ARBA00023136"/>
    </source>
</evidence>
<keyword evidence="14" id="KW-1185">Reference proteome</keyword>
<evidence type="ECO:0000256" key="9">
    <source>
        <dbReference type="ARBA" id="ARBA00023201"/>
    </source>
</evidence>
<dbReference type="EMBL" id="CAJNOQ010002341">
    <property type="protein sequence ID" value="CAF0952917.1"/>
    <property type="molecule type" value="Genomic_DNA"/>
</dbReference>
<dbReference type="OrthoDB" id="5874059at2759"/>
<evidence type="ECO:0000313" key="14">
    <source>
        <dbReference type="Proteomes" id="UP000663829"/>
    </source>
</evidence>
<keyword evidence="10 11" id="KW-0407">Ion channel</keyword>
<accession>A0A814DE05</accession>
<keyword evidence="6" id="KW-0915">Sodium</keyword>
<evidence type="ECO:0000256" key="10">
    <source>
        <dbReference type="ARBA" id="ARBA00023303"/>
    </source>
</evidence>
<evidence type="ECO:0000313" key="13">
    <source>
        <dbReference type="EMBL" id="CAF3728423.1"/>
    </source>
</evidence>
<dbReference type="EMBL" id="CAJOBC010002340">
    <property type="protein sequence ID" value="CAF3728423.1"/>
    <property type="molecule type" value="Genomic_DNA"/>
</dbReference>
<evidence type="ECO:0000256" key="11">
    <source>
        <dbReference type="RuleBase" id="RU000679"/>
    </source>
</evidence>
<keyword evidence="3 11" id="KW-0894">Sodium channel</keyword>
<protein>
    <submittedName>
        <fullName evidence="12">Uncharacterized protein</fullName>
    </submittedName>
</protein>
<organism evidence="12 14">
    <name type="scientific">Didymodactylos carnosus</name>
    <dbReference type="NCBI Taxonomy" id="1234261"/>
    <lineage>
        <taxon>Eukaryota</taxon>
        <taxon>Metazoa</taxon>
        <taxon>Spiralia</taxon>
        <taxon>Gnathifera</taxon>
        <taxon>Rotifera</taxon>
        <taxon>Eurotatoria</taxon>
        <taxon>Bdelloidea</taxon>
        <taxon>Philodinida</taxon>
        <taxon>Philodinidae</taxon>
        <taxon>Didymodactylos</taxon>
    </lineage>
</organism>
<dbReference type="Gene3D" id="1.10.287.770">
    <property type="entry name" value="YojJ-like"/>
    <property type="match status" value="1"/>
</dbReference>
<dbReference type="Gene3D" id="2.60.470.10">
    <property type="entry name" value="Acid-sensing ion channels like domains"/>
    <property type="match status" value="1"/>
</dbReference>
<keyword evidence="7 11" id="KW-0406">Ion transport</keyword>
<evidence type="ECO:0000256" key="6">
    <source>
        <dbReference type="ARBA" id="ARBA00023053"/>
    </source>
</evidence>